<dbReference type="InterPro" id="IPR000028">
    <property type="entry name" value="Chloroperoxidase"/>
</dbReference>
<dbReference type="Proteomes" id="UP001063166">
    <property type="component" value="Unassembled WGS sequence"/>
</dbReference>
<dbReference type="Gene3D" id="1.10.489.10">
    <property type="entry name" value="Chloroperoxidase-like"/>
    <property type="match status" value="1"/>
</dbReference>
<keyword evidence="8" id="KW-0732">Signal</keyword>
<comment type="similarity">
    <text evidence="7">Belongs to the chloroperoxidase family.</text>
</comment>
<evidence type="ECO:0000256" key="2">
    <source>
        <dbReference type="ARBA" id="ARBA00022559"/>
    </source>
</evidence>
<evidence type="ECO:0000256" key="1">
    <source>
        <dbReference type="ARBA" id="ARBA00001970"/>
    </source>
</evidence>
<dbReference type="EMBL" id="BRPK01000012">
    <property type="protein sequence ID" value="GLB42846.1"/>
    <property type="molecule type" value="Genomic_DNA"/>
</dbReference>
<dbReference type="GO" id="GO:0004601">
    <property type="term" value="F:peroxidase activity"/>
    <property type="evidence" value="ECO:0007669"/>
    <property type="project" value="UniProtKB-KW"/>
</dbReference>
<sequence>MIFSSLVVVAAASLAASAFPQLLSREQVGVPISAPPRPTDTGILPIPEPDHPFIAPGPDDRRGPCPGLNTLANHGYLPRNGIASFEEIINATTHGYNMDYDLASGLAAFAMLARGNAFINKISIGLDSPLVPALPGEIDGPIARGLAAHGRFEGDVSMTRQDAAIGDNRNFQADLYDQLLSFVDQFGDNSTVTGPRSIVNQRVLAEFKYKRFVDSQAADKQLEYHIGRWLGSYGEASFTLNFFANGTDGILTVPTMTSFFRDQRFPANWNRRSGAGLLDKIGDDAGAILSAKPVQPGANDANGVYVPDTAPIDNCSFYNSFAEDVPAVLLNTTGLLKQNVDLLLDTVHNTFGAGCPVAEPRGAANV</sequence>
<evidence type="ECO:0000259" key="9">
    <source>
        <dbReference type="PROSITE" id="PS51405"/>
    </source>
</evidence>
<evidence type="ECO:0000256" key="4">
    <source>
        <dbReference type="ARBA" id="ARBA00022723"/>
    </source>
</evidence>
<comment type="caution">
    <text evidence="10">The sequence shown here is derived from an EMBL/GenBank/DDBJ whole genome shotgun (WGS) entry which is preliminary data.</text>
</comment>
<evidence type="ECO:0000313" key="11">
    <source>
        <dbReference type="Proteomes" id="UP001063166"/>
    </source>
</evidence>
<keyword evidence="4" id="KW-0479">Metal-binding</keyword>
<organism evidence="10 11">
    <name type="scientific">Lyophyllum shimeji</name>
    <name type="common">Hon-shimeji</name>
    <name type="synonym">Tricholoma shimeji</name>
    <dbReference type="NCBI Taxonomy" id="47721"/>
    <lineage>
        <taxon>Eukaryota</taxon>
        <taxon>Fungi</taxon>
        <taxon>Dikarya</taxon>
        <taxon>Basidiomycota</taxon>
        <taxon>Agaricomycotina</taxon>
        <taxon>Agaricomycetes</taxon>
        <taxon>Agaricomycetidae</taxon>
        <taxon>Agaricales</taxon>
        <taxon>Tricholomatineae</taxon>
        <taxon>Lyophyllaceae</taxon>
        <taxon>Lyophyllum</taxon>
    </lineage>
</organism>
<keyword evidence="2 10" id="KW-0575">Peroxidase</keyword>
<dbReference type="PANTHER" id="PTHR33577:SF16">
    <property type="entry name" value="HEME HALOPEROXIDASE FAMILY PROFILE DOMAIN-CONTAINING PROTEIN"/>
    <property type="match status" value="1"/>
</dbReference>
<dbReference type="GO" id="GO:0046872">
    <property type="term" value="F:metal ion binding"/>
    <property type="evidence" value="ECO:0007669"/>
    <property type="project" value="UniProtKB-KW"/>
</dbReference>
<evidence type="ECO:0000256" key="6">
    <source>
        <dbReference type="ARBA" id="ARBA00023004"/>
    </source>
</evidence>
<dbReference type="PANTHER" id="PTHR33577">
    <property type="entry name" value="STERIGMATOCYSTIN BIOSYNTHESIS PEROXIDASE STCC-RELATED"/>
    <property type="match status" value="1"/>
</dbReference>
<keyword evidence="6" id="KW-0408">Iron</keyword>
<feature type="chain" id="PRO_5040479509" evidence="8">
    <location>
        <begin position="19"/>
        <end position="366"/>
    </location>
</feature>
<feature type="signal peptide" evidence="8">
    <location>
        <begin position="1"/>
        <end position="18"/>
    </location>
</feature>
<keyword evidence="11" id="KW-1185">Reference proteome</keyword>
<dbReference type="Pfam" id="PF01328">
    <property type="entry name" value="Peroxidase_2"/>
    <property type="match status" value="1"/>
</dbReference>
<dbReference type="PROSITE" id="PS51405">
    <property type="entry name" value="HEME_HALOPEROXIDASE"/>
    <property type="match status" value="1"/>
</dbReference>
<evidence type="ECO:0000313" key="10">
    <source>
        <dbReference type="EMBL" id="GLB42846.1"/>
    </source>
</evidence>
<evidence type="ECO:0000256" key="7">
    <source>
        <dbReference type="ARBA" id="ARBA00025795"/>
    </source>
</evidence>
<reference evidence="10" key="1">
    <citation type="submission" date="2022-07" db="EMBL/GenBank/DDBJ databases">
        <title>The genome of Lyophyllum shimeji provides insight into the initial evolution of ectomycorrhizal fungal genome.</title>
        <authorList>
            <person name="Kobayashi Y."/>
            <person name="Shibata T."/>
            <person name="Hirakawa H."/>
            <person name="Shigenobu S."/>
            <person name="Nishiyama T."/>
            <person name="Yamada A."/>
            <person name="Hasebe M."/>
            <person name="Kawaguchi M."/>
        </authorList>
    </citation>
    <scope>NUCLEOTIDE SEQUENCE</scope>
    <source>
        <strain evidence="10">AT787</strain>
    </source>
</reference>
<dbReference type="AlphaFoldDB" id="A0A9P3PWB8"/>
<proteinExistence type="inferred from homology"/>
<protein>
    <submittedName>
        <fullName evidence="10">Peroxidase, family 2</fullName>
    </submittedName>
</protein>
<evidence type="ECO:0000256" key="8">
    <source>
        <dbReference type="SAM" id="SignalP"/>
    </source>
</evidence>
<feature type="domain" description="Heme haloperoxidase family profile" evidence="9">
    <location>
        <begin position="49"/>
        <end position="287"/>
    </location>
</feature>
<dbReference type="OrthoDB" id="2542103at2759"/>
<name>A0A9P3PWB8_LYOSH</name>
<comment type="cofactor">
    <cofactor evidence="1">
        <name>heme b</name>
        <dbReference type="ChEBI" id="CHEBI:60344"/>
    </cofactor>
</comment>
<evidence type="ECO:0000256" key="5">
    <source>
        <dbReference type="ARBA" id="ARBA00023002"/>
    </source>
</evidence>
<gene>
    <name evidence="10" type="ORF">LshimejAT787_1202950</name>
</gene>
<accession>A0A9P3PWB8</accession>
<dbReference type="InterPro" id="IPR036851">
    <property type="entry name" value="Chloroperoxidase-like_sf"/>
</dbReference>
<keyword evidence="3" id="KW-0349">Heme</keyword>
<keyword evidence="5" id="KW-0560">Oxidoreductase</keyword>
<dbReference type="SUPFAM" id="SSF47571">
    <property type="entry name" value="Cloroperoxidase"/>
    <property type="match status" value="1"/>
</dbReference>
<evidence type="ECO:0000256" key="3">
    <source>
        <dbReference type="ARBA" id="ARBA00022617"/>
    </source>
</evidence>